<evidence type="ECO:0000256" key="1">
    <source>
        <dbReference type="SAM" id="MobiDB-lite"/>
    </source>
</evidence>
<proteinExistence type="predicted"/>
<sequence length="606" mass="67772">MTSAKPSRYRRLQMLGTASLPALLIGGLVLILVGVNALSNYSPTPSDRSTTRFEFGKSRVPGQVAFKIGREWSVQTWIAITGVAFGLLSFGFAETYIHVFDTWCSRQAQRENGLDYARYLNSQARAPVLYGFRGFPAFVTLRYTIIAMGVAVSVGYKFAFATPEIWVRENIDQEAVRYKPHRMSMVQNQSSFSDTEPWITDFPLYDVSRSFSHHYQYGHPVNGELEHSSDANTTLPPNMLVMVGHASCLPVETHDPPFNQGERGTVYTREIGLVANGSVAEGTFTMTEDRGEWQRIEAPNSRIFNPPQKAIVEYRISEFAELQIQWAKAPDDSSNTWKVPVVHRSRYKMNVGVFQVARYVSSQNCVNIAGYGGSGVYPRALNNDTLENWLVKENFVHRKEELGRDYLNITRKMPEFSVWLEPLIKTQDTTLLASVSAIIRAVMTAYKMDMWDTTYMEDDDMPLGEEVDLFSERYPGAKNPFYVGSRVGKYSGCYVTAAIVFVVLGCFAILVGVFRVWLGPPVLTSWMGQHVCLARTETISLSEKASGLASGYKVAERGLGRLRLSTQKGGEAGTMLRHDNSSDSDGRSNNGREGEQGEVHGVTTRE</sequence>
<name>A0A395SZN2_9HYPO</name>
<dbReference type="EMBL" id="PXOG01000089">
    <property type="protein sequence ID" value="RGP77676.1"/>
    <property type="molecule type" value="Genomic_DNA"/>
</dbReference>
<keyword evidence="4" id="KW-1185">Reference proteome</keyword>
<evidence type="ECO:0000313" key="3">
    <source>
        <dbReference type="EMBL" id="RGP77676.1"/>
    </source>
</evidence>
<dbReference type="OrthoDB" id="9909019at2759"/>
<feature type="transmembrane region" description="Helical" evidence="2">
    <location>
        <begin position="494"/>
        <end position="518"/>
    </location>
</feature>
<comment type="caution">
    <text evidence="3">The sequence shown here is derived from an EMBL/GenBank/DDBJ whole genome shotgun (WGS) entry which is preliminary data.</text>
</comment>
<keyword evidence="2" id="KW-1133">Transmembrane helix</keyword>
<dbReference type="Proteomes" id="UP000266234">
    <property type="component" value="Unassembled WGS sequence"/>
</dbReference>
<gene>
    <name evidence="3" type="ORF">FLONG3_4249</name>
</gene>
<feature type="compositionally biased region" description="Basic and acidic residues" evidence="1">
    <location>
        <begin position="576"/>
        <end position="606"/>
    </location>
</feature>
<dbReference type="STRING" id="694270.A0A395SZN2"/>
<keyword evidence="2" id="KW-0472">Membrane</keyword>
<accession>A0A395SZN2</accession>
<reference evidence="3 4" key="1">
    <citation type="journal article" date="2018" name="PLoS Pathog.">
        <title>Evolution of structural diversity of trichothecenes, a family of toxins produced by plant pathogenic and entomopathogenic fungi.</title>
        <authorList>
            <person name="Proctor R.H."/>
            <person name="McCormick S.P."/>
            <person name="Kim H.S."/>
            <person name="Cardoza R.E."/>
            <person name="Stanley A.M."/>
            <person name="Lindo L."/>
            <person name="Kelly A."/>
            <person name="Brown D.W."/>
            <person name="Lee T."/>
            <person name="Vaughan M.M."/>
            <person name="Alexander N.J."/>
            <person name="Busman M."/>
            <person name="Gutierrez S."/>
        </authorList>
    </citation>
    <scope>NUCLEOTIDE SEQUENCE [LARGE SCALE GENOMIC DNA]</scope>
    <source>
        <strain evidence="3 4">NRRL 20695</strain>
    </source>
</reference>
<protein>
    <submittedName>
        <fullName evidence="3">Uncharacterized protein</fullName>
    </submittedName>
</protein>
<evidence type="ECO:0000313" key="4">
    <source>
        <dbReference type="Proteomes" id="UP000266234"/>
    </source>
</evidence>
<feature type="region of interest" description="Disordered" evidence="1">
    <location>
        <begin position="567"/>
        <end position="606"/>
    </location>
</feature>
<keyword evidence="2" id="KW-0812">Transmembrane</keyword>
<evidence type="ECO:0000256" key="2">
    <source>
        <dbReference type="SAM" id="Phobius"/>
    </source>
</evidence>
<organism evidence="3 4">
    <name type="scientific">Fusarium longipes</name>
    <dbReference type="NCBI Taxonomy" id="694270"/>
    <lineage>
        <taxon>Eukaryota</taxon>
        <taxon>Fungi</taxon>
        <taxon>Dikarya</taxon>
        <taxon>Ascomycota</taxon>
        <taxon>Pezizomycotina</taxon>
        <taxon>Sordariomycetes</taxon>
        <taxon>Hypocreomycetidae</taxon>
        <taxon>Hypocreales</taxon>
        <taxon>Nectriaceae</taxon>
        <taxon>Fusarium</taxon>
    </lineage>
</organism>
<dbReference type="AlphaFoldDB" id="A0A395SZN2"/>